<dbReference type="Gene3D" id="3.40.710.10">
    <property type="entry name" value="DD-peptidase/beta-lactamase superfamily"/>
    <property type="match status" value="1"/>
</dbReference>
<dbReference type="InterPro" id="IPR050515">
    <property type="entry name" value="Beta-lactam/transpept"/>
</dbReference>
<dbReference type="Pfam" id="PF00905">
    <property type="entry name" value="Transpeptidase"/>
    <property type="match status" value="1"/>
</dbReference>
<dbReference type="InterPro" id="IPR001460">
    <property type="entry name" value="PCN-bd_Tpept"/>
</dbReference>
<organism evidence="5 6">
    <name type="scientific">Fusicatenibacter faecihominis</name>
    <dbReference type="NCBI Taxonomy" id="2881276"/>
    <lineage>
        <taxon>Bacteria</taxon>
        <taxon>Bacillati</taxon>
        <taxon>Bacillota</taxon>
        <taxon>Clostridia</taxon>
        <taxon>Lachnospirales</taxon>
        <taxon>Lachnospiraceae</taxon>
        <taxon>Fusicatenibacter</taxon>
    </lineage>
</organism>
<feature type="region of interest" description="Disordered" evidence="1">
    <location>
        <begin position="1"/>
        <end position="45"/>
    </location>
</feature>
<name>A0AAE3J5C6_9FIRM</name>
<dbReference type="Pfam" id="PF21922">
    <property type="entry name" value="PBP_dimer_2"/>
    <property type="match status" value="1"/>
</dbReference>
<dbReference type="AlphaFoldDB" id="A0AAE3J5C6"/>
<feature type="transmembrane region" description="Helical" evidence="2">
    <location>
        <begin position="54"/>
        <end position="74"/>
    </location>
</feature>
<dbReference type="SUPFAM" id="SSF56601">
    <property type="entry name" value="beta-lactamase/transpeptidase-like"/>
    <property type="match status" value="1"/>
</dbReference>
<keyword evidence="2" id="KW-0472">Membrane</keyword>
<feature type="domain" description="Penicillin binding protein A dimerisation" evidence="4">
    <location>
        <begin position="98"/>
        <end position="177"/>
    </location>
</feature>
<dbReference type="GO" id="GO:0071555">
    <property type="term" value="P:cell wall organization"/>
    <property type="evidence" value="ECO:0007669"/>
    <property type="project" value="TreeGrafter"/>
</dbReference>
<evidence type="ECO:0000313" key="6">
    <source>
        <dbReference type="Proteomes" id="UP001197875"/>
    </source>
</evidence>
<dbReference type="PANTHER" id="PTHR30627:SF24">
    <property type="entry name" value="PENICILLIN-BINDING PROTEIN 4B"/>
    <property type="match status" value="1"/>
</dbReference>
<dbReference type="EMBL" id="JAJEPR010000002">
    <property type="protein sequence ID" value="MCC2188580.1"/>
    <property type="molecule type" value="Genomic_DNA"/>
</dbReference>
<protein>
    <submittedName>
        <fullName evidence="5">Penicillin-binding protein 2</fullName>
    </submittedName>
</protein>
<keyword evidence="6" id="KW-1185">Reference proteome</keyword>
<dbReference type="InterPro" id="IPR036138">
    <property type="entry name" value="PBP_dimer_sf"/>
</dbReference>
<dbReference type="InterPro" id="IPR054120">
    <property type="entry name" value="PBPA_dimer"/>
</dbReference>
<proteinExistence type="predicted"/>
<reference evidence="5 6" key="1">
    <citation type="submission" date="2021-10" db="EMBL/GenBank/DDBJ databases">
        <title>Anaerobic single-cell dispensing facilitates the cultivation of human gut bacteria.</title>
        <authorList>
            <person name="Afrizal A."/>
        </authorList>
    </citation>
    <scope>NUCLEOTIDE SEQUENCE [LARGE SCALE GENOMIC DNA]</scope>
    <source>
        <strain evidence="5 6">CLA-AA-H277</strain>
    </source>
</reference>
<evidence type="ECO:0000259" key="4">
    <source>
        <dbReference type="Pfam" id="PF21922"/>
    </source>
</evidence>
<dbReference type="SUPFAM" id="SSF56519">
    <property type="entry name" value="Penicillin binding protein dimerisation domain"/>
    <property type="match status" value="1"/>
</dbReference>
<dbReference type="InterPro" id="IPR012338">
    <property type="entry name" value="Beta-lactam/transpept-like"/>
</dbReference>
<dbReference type="PANTHER" id="PTHR30627">
    <property type="entry name" value="PEPTIDOGLYCAN D,D-TRANSPEPTIDASE"/>
    <property type="match status" value="1"/>
</dbReference>
<gene>
    <name evidence="5" type="ORF">LKD71_01860</name>
</gene>
<sequence>MKKKDINSAYEENPVEDSPAEEPSGKKKKGKKKKQETEGAPESRKEQNKVFVKASYFFVLMFLSLCGYLVYFNIADRESINSNSYNTKQDSKDNMVIRGNIYSSDGEILATTNVAEDGSETREYPYDRVFAHVVGYASNGRSGTESTYNTELTSCHASLFEQIKNEAQDVKIQGDSVNLSLSTLLQRAAYDALGNYRGAVVIMEPSTGRILAMVSKPDFSPASISADWESLNDENSGSPLLNRAVQGLYPPGSTFKIITTLAYMRQHPNDYQNFVFNCEGLVTRDDVSITCYGGSVHGMEDLETAFKNSCNGAFATIGTELDNAEFKKICESFGFNKDLSINMASADSRFTLAEDASYGEEMTTAIGQGDTLATPLQMALVASAVANGGTLMKPYYVDSISTYDGDEVKTFKPSSYATVMSADEAETIGNYMITTVQSGTASALSGASYTAAGKTGSAEYDTASGERGTHSWFVGYTNVDNPELAIAVIAEDGGSGSSTAVPIAKYIFDTYYQNKYGY</sequence>
<evidence type="ECO:0000259" key="3">
    <source>
        <dbReference type="Pfam" id="PF00905"/>
    </source>
</evidence>
<accession>A0AAE3J5C6</accession>
<comment type="caution">
    <text evidence="5">The sequence shown here is derived from an EMBL/GenBank/DDBJ whole genome shotgun (WGS) entry which is preliminary data.</text>
</comment>
<dbReference type="GO" id="GO:0008658">
    <property type="term" value="F:penicillin binding"/>
    <property type="evidence" value="ECO:0007669"/>
    <property type="project" value="InterPro"/>
</dbReference>
<evidence type="ECO:0000313" key="5">
    <source>
        <dbReference type="EMBL" id="MCC2188580.1"/>
    </source>
</evidence>
<dbReference type="Gene3D" id="3.90.1310.10">
    <property type="entry name" value="Penicillin-binding protein 2a (Domain 2)"/>
    <property type="match status" value="1"/>
</dbReference>
<feature type="compositionally biased region" description="Basic and acidic residues" evidence="1">
    <location>
        <begin position="35"/>
        <end position="45"/>
    </location>
</feature>
<keyword evidence="2" id="KW-1133">Transmembrane helix</keyword>
<evidence type="ECO:0000256" key="2">
    <source>
        <dbReference type="SAM" id="Phobius"/>
    </source>
</evidence>
<dbReference type="GO" id="GO:0005886">
    <property type="term" value="C:plasma membrane"/>
    <property type="evidence" value="ECO:0007669"/>
    <property type="project" value="TreeGrafter"/>
</dbReference>
<evidence type="ECO:0000256" key="1">
    <source>
        <dbReference type="SAM" id="MobiDB-lite"/>
    </source>
</evidence>
<keyword evidence="2" id="KW-0812">Transmembrane</keyword>
<feature type="domain" description="Penicillin-binding protein transpeptidase" evidence="3">
    <location>
        <begin position="198"/>
        <end position="508"/>
    </location>
</feature>
<dbReference type="GO" id="GO:0071972">
    <property type="term" value="F:peptidoglycan L,D-transpeptidase activity"/>
    <property type="evidence" value="ECO:0007669"/>
    <property type="project" value="TreeGrafter"/>
</dbReference>
<dbReference type="Proteomes" id="UP001197875">
    <property type="component" value="Unassembled WGS sequence"/>
</dbReference>
<dbReference type="RefSeq" id="WP_227614129.1">
    <property type="nucleotide sequence ID" value="NZ_JAJEPR010000002.1"/>
</dbReference>